<reference evidence="2" key="1">
    <citation type="submission" date="2022-11" db="UniProtKB">
        <authorList>
            <consortium name="WormBaseParasite"/>
        </authorList>
    </citation>
    <scope>IDENTIFICATION</scope>
</reference>
<organism evidence="1 2">
    <name type="scientific">Panagrolaimus sp. ES5</name>
    <dbReference type="NCBI Taxonomy" id="591445"/>
    <lineage>
        <taxon>Eukaryota</taxon>
        <taxon>Metazoa</taxon>
        <taxon>Ecdysozoa</taxon>
        <taxon>Nematoda</taxon>
        <taxon>Chromadorea</taxon>
        <taxon>Rhabditida</taxon>
        <taxon>Tylenchina</taxon>
        <taxon>Panagrolaimomorpha</taxon>
        <taxon>Panagrolaimoidea</taxon>
        <taxon>Panagrolaimidae</taxon>
        <taxon>Panagrolaimus</taxon>
    </lineage>
</organism>
<sequence>MLKTALERRNELRNWTEEDLKQRRKEKLARKLLETHKNPRRIEAEKPKDYMSSSSSSASSGPGSVQSNASFLNSDSSELSPVSQGSKSSDEEQQDSGEAIGSHESVGERDFLMPEDETSLQQPPSSTTNKSGNDEEEDVEMGEE</sequence>
<evidence type="ECO:0000313" key="2">
    <source>
        <dbReference type="WBParaSite" id="ES5_v2.g27008.t1"/>
    </source>
</evidence>
<proteinExistence type="predicted"/>
<dbReference type="WBParaSite" id="ES5_v2.g27008.t1">
    <property type="protein sequence ID" value="ES5_v2.g27008.t1"/>
    <property type="gene ID" value="ES5_v2.g27008"/>
</dbReference>
<name>A0AC34GC19_9BILA</name>
<evidence type="ECO:0000313" key="1">
    <source>
        <dbReference type="Proteomes" id="UP000887579"/>
    </source>
</evidence>
<protein>
    <submittedName>
        <fullName evidence="2">Uncharacterized protein</fullName>
    </submittedName>
</protein>
<accession>A0AC34GC19</accession>
<dbReference type="Proteomes" id="UP000887579">
    <property type="component" value="Unplaced"/>
</dbReference>